<dbReference type="PANTHER" id="PTHR45024">
    <property type="entry name" value="DEHYDROGENASES, SHORT CHAIN"/>
    <property type="match status" value="1"/>
</dbReference>
<dbReference type="InterPro" id="IPR036291">
    <property type="entry name" value="NAD(P)-bd_dom_sf"/>
</dbReference>
<accession>A0ABU9Y6C8</accession>
<evidence type="ECO:0000313" key="3">
    <source>
        <dbReference type="Proteomes" id="UP001419910"/>
    </source>
</evidence>
<dbReference type="SMART" id="SM00822">
    <property type="entry name" value="PKS_KR"/>
    <property type="match status" value="1"/>
</dbReference>
<name>A0ABU9Y6C8_9SPHN</name>
<dbReference type="Gene3D" id="3.40.50.720">
    <property type="entry name" value="NAD(P)-binding Rossmann-like Domain"/>
    <property type="match status" value="1"/>
</dbReference>
<organism evidence="2 3">
    <name type="scientific">Sphingomonas oligophenolica</name>
    <dbReference type="NCBI Taxonomy" id="301154"/>
    <lineage>
        <taxon>Bacteria</taxon>
        <taxon>Pseudomonadati</taxon>
        <taxon>Pseudomonadota</taxon>
        <taxon>Alphaproteobacteria</taxon>
        <taxon>Sphingomonadales</taxon>
        <taxon>Sphingomonadaceae</taxon>
        <taxon>Sphingomonas</taxon>
    </lineage>
</organism>
<evidence type="ECO:0000259" key="1">
    <source>
        <dbReference type="SMART" id="SM00822"/>
    </source>
</evidence>
<dbReference type="RefSeq" id="WP_343892408.1">
    <property type="nucleotide sequence ID" value="NZ_BAAAEH010000059.1"/>
</dbReference>
<evidence type="ECO:0000313" key="2">
    <source>
        <dbReference type="EMBL" id="MEN2791338.1"/>
    </source>
</evidence>
<dbReference type="SUPFAM" id="SSF51735">
    <property type="entry name" value="NAD(P)-binding Rossmann-fold domains"/>
    <property type="match status" value="1"/>
</dbReference>
<dbReference type="PROSITE" id="PS00061">
    <property type="entry name" value="ADH_SHORT"/>
    <property type="match status" value="1"/>
</dbReference>
<dbReference type="PRINTS" id="PR00080">
    <property type="entry name" value="SDRFAMILY"/>
</dbReference>
<gene>
    <name evidence="2" type="ORF">ABC974_17010</name>
</gene>
<proteinExistence type="predicted"/>
<dbReference type="PANTHER" id="PTHR45024:SF3">
    <property type="entry name" value="BLL2957 PROTEIN"/>
    <property type="match status" value="1"/>
</dbReference>
<comment type="caution">
    <text evidence="2">The sequence shown here is derived from an EMBL/GenBank/DDBJ whole genome shotgun (WGS) entry which is preliminary data.</text>
</comment>
<feature type="domain" description="Ketoreductase" evidence="1">
    <location>
        <begin position="5"/>
        <end position="201"/>
    </location>
</feature>
<dbReference type="Proteomes" id="UP001419910">
    <property type="component" value="Unassembled WGS sequence"/>
</dbReference>
<dbReference type="InterPro" id="IPR020904">
    <property type="entry name" value="Sc_DH/Rdtase_CS"/>
</dbReference>
<dbReference type="EMBL" id="JBDIME010000016">
    <property type="protein sequence ID" value="MEN2791338.1"/>
    <property type="molecule type" value="Genomic_DNA"/>
</dbReference>
<dbReference type="Pfam" id="PF13561">
    <property type="entry name" value="adh_short_C2"/>
    <property type="match status" value="1"/>
</dbReference>
<dbReference type="InterPro" id="IPR002347">
    <property type="entry name" value="SDR_fam"/>
</dbReference>
<dbReference type="PRINTS" id="PR00081">
    <property type="entry name" value="GDHRDH"/>
</dbReference>
<dbReference type="InterPro" id="IPR051687">
    <property type="entry name" value="Peroxisomal_Beta-Oxidation"/>
</dbReference>
<reference evidence="2 3" key="1">
    <citation type="submission" date="2024-05" db="EMBL/GenBank/DDBJ databases">
        <authorList>
            <person name="Liu Q."/>
            <person name="Xin Y.-H."/>
        </authorList>
    </citation>
    <scope>NUCLEOTIDE SEQUENCE [LARGE SCALE GENOMIC DNA]</scope>
    <source>
        <strain evidence="2 3">CGMCC 1.10181</strain>
    </source>
</reference>
<protein>
    <submittedName>
        <fullName evidence="2">SDR family oxidoreductase</fullName>
    </submittedName>
</protein>
<dbReference type="InterPro" id="IPR057326">
    <property type="entry name" value="KR_dom"/>
</dbReference>
<sequence length="302" mass="32330">MLEGKVVAVTGGGRGVGRSVALACASAGAKVVVNDLGSSESGDDADAGPARDVVDEITAAGGTAIANTASVMEPEGATSIIEDAVRHFGRIDGVVNNAGFLRDAMFYKMSLKDWTDVIQVHLNGSYYVSRAAANYFKEQGSGAYVHFTSTSGVLGNIGQTNYSAAKAGIVQMSYSIALEMAKFGVRSNCIAPTAWTRLLETIPIRDEAHRIKMERMKAMLGPEKIAPLVVYLMSDDARNVSGQTFGVRNNEVFLYSRPTILRTMQMSDGWTPESIAEILMPALRPSFPKLAKSADVIAWESY</sequence>
<keyword evidence="3" id="KW-1185">Reference proteome</keyword>